<dbReference type="Proteomes" id="UP000464318">
    <property type="component" value="Chromosome"/>
</dbReference>
<dbReference type="PROSITE" id="PS51186">
    <property type="entry name" value="GNAT"/>
    <property type="match status" value="1"/>
</dbReference>
<dbReference type="EMBL" id="CP029149">
    <property type="protein sequence ID" value="QHN65571.1"/>
    <property type="molecule type" value="Genomic_DNA"/>
</dbReference>
<name>A0A6P1QXG6_9FLAO</name>
<dbReference type="KEGG" id="bcad:DBX24_06595"/>
<proteinExistence type="predicted"/>
<protein>
    <submittedName>
        <fullName evidence="1">GNAT family N-acetyltransferase</fullName>
    </submittedName>
</protein>
<dbReference type="Pfam" id="PF00583">
    <property type="entry name" value="Acetyltransf_1"/>
    <property type="match status" value="1"/>
</dbReference>
<dbReference type="OrthoDB" id="9127144at2"/>
<dbReference type="InterPro" id="IPR000182">
    <property type="entry name" value="GNAT_dom"/>
</dbReference>
<dbReference type="RefSeq" id="WP_160224357.1">
    <property type="nucleotide sequence ID" value="NZ_CP029149.1"/>
</dbReference>
<gene>
    <name evidence="1" type="ORF">DBX24_06595</name>
</gene>
<sequence length="173" mass="20325">MKFIPVHSFENPSAQKIYRAYTTTFPADERRNDEQFKALFEHPNAFVNSILWREAEVGYLVLWKLSESIFVEHFEVFEEFRNQKLGSVVVKTLIEEHSNIILESEPSYLSDIAERRIGFYQKNSLSIINESYIQPSYEEGKNPLELFLMASWLPEDIQAVEQEIHRTVYGVEV</sequence>
<evidence type="ECO:0000313" key="2">
    <source>
        <dbReference type="Proteomes" id="UP000464318"/>
    </source>
</evidence>
<dbReference type="InterPro" id="IPR016181">
    <property type="entry name" value="Acyl_CoA_acyltransferase"/>
</dbReference>
<evidence type="ECO:0000313" key="1">
    <source>
        <dbReference type="EMBL" id="QHN65571.1"/>
    </source>
</evidence>
<keyword evidence="2" id="KW-1185">Reference proteome</keyword>
<organism evidence="1 2">
    <name type="scientific">Bergeyella cardium</name>
    <dbReference type="NCBI Taxonomy" id="1585976"/>
    <lineage>
        <taxon>Bacteria</taxon>
        <taxon>Pseudomonadati</taxon>
        <taxon>Bacteroidota</taxon>
        <taxon>Flavobacteriia</taxon>
        <taxon>Flavobacteriales</taxon>
        <taxon>Weeksellaceae</taxon>
        <taxon>Bergeyella</taxon>
    </lineage>
</organism>
<dbReference type="SUPFAM" id="SSF55729">
    <property type="entry name" value="Acyl-CoA N-acyltransferases (Nat)"/>
    <property type="match status" value="1"/>
</dbReference>
<accession>A0A6P1QXG6</accession>
<keyword evidence="1" id="KW-0808">Transferase</keyword>
<dbReference type="AlphaFoldDB" id="A0A6P1QXG6"/>
<dbReference type="Gene3D" id="3.40.630.30">
    <property type="match status" value="1"/>
</dbReference>
<reference evidence="1 2" key="1">
    <citation type="submission" date="2018-04" db="EMBL/GenBank/DDBJ databases">
        <title>Characteristic and Complete Genome Sequencing of A Novel Member of Infective Endocarditis Causative Bacteria: Bergeyella cardium QL-PH.</title>
        <authorList>
            <person name="Pan H."/>
            <person name="Sun E."/>
            <person name="Zhang Y."/>
        </authorList>
    </citation>
    <scope>NUCLEOTIDE SEQUENCE [LARGE SCALE GENOMIC DNA]</scope>
    <source>
        <strain evidence="1 2">HPQL</strain>
    </source>
</reference>
<dbReference type="GO" id="GO:0016747">
    <property type="term" value="F:acyltransferase activity, transferring groups other than amino-acyl groups"/>
    <property type="evidence" value="ECO:0007669"/>
    <property type="project" value="InterPro"/>
</dbReference>